<comment type="caution">
    <text evidence="2">The sequence shown here is derived from an EMBL/GenBank/DDBJ whole genome shotgun (WGS) entry which is preliminary data.</text>
</comment>
<feature type="transmembrane region" description="Helical" evidence="1">
    <location>
        <begin position="53"/>
        <end position="70"/>
    </location>
</feature>
<sequence>MQYPTSRTYTFYNPSLLYDSHARPPSPCFLVYSFLGFICLFFLLAGVADTGSGYGLVGWWFLAIVFCYLNEHF</sequence>
<name>L8X0J1_THACA</name>
<proteinExistence type="predicted"/>
<dbReference type="EMBL" id="AFRT01000479">
    <property type="protein sequence ID" value="ELU43811.1"/>
    <property type="molecule type" value="Genomic_DNA"/>
</dbReference>
<evidence type="ECO:0000313" key="3">
    <source>
        <dbReference type="Proteomes" id="UP000011668"/>
    </source>
</evidence>
<dbReference type="AlphaFoldDB" id="L8X0J1"/>
<feature type="transmembrane region" description="Helical" evidence="1">
    <location>
        <begin position="29"/>
        <end position="47"/>
    </location>
</feature>
<reference evidence="2 3" key="1">
    <citation type="journal article" date="2013" name="Nat. Commun.">
        <title>The evolution and pathogenic mechanisms of the rice sheath blight pathogen.</title>
        <authorList>
            <person name="Zheng A."/>
            <person name="Lin R."/>
            <person name="Xu L."/>
            <person name="Qin P."/>
            <person name="Tang C."/>
            <person name="Ai P."/>
            <person name="Zhang D."/>
            <person name="Liu Y."/>
            <person name="Sun Z."/>
            <person name="Feng H."/>
            <person name="Wang Y."/>
            <person name="Chen Y."/>
            <person name="Liang X."/>
            <person name="Fu R."/>
            <person name="Li Q."/>
            <person name="Zhang J."/>
            <person name="Yu X."/>
            <person name="Xie Z."/>
            <person name="Ding L."/>
            <person name="Guan P."/>
            <person name="Tang J."/>
            <person name="Liang Y."/>
            <person name="Wang S."/>
            <person name="Deng Q."/>
            <person name="Li S."/>
            <person name="Zhu J."/>
            <person name="Wang L."/>
            <person name="Liu H."/>
            <person name="Li P."/>
        </authorList>
    </citation>
    <scope>NUCLEOTIDE SEQUENCE [LARGE SCALE GENOMIC DNA]</scope>
    <source>
        <strain evidence="3">AG-1 IA</strain>
    </source>
</reference>
<gene>
    <name evidence="2" type="ORF">AG1IA_02158</name>
</gene>
<keyword evidence="3" id="KW-1185">Reference proteome</keyword>
<dbReference type="Proteomes" id="UP000011668">
    <property type="component" value="Unassembled WGS sequence"/>
</dbReference>
<dbReference type="HOGENOM" id="CLU_2706515_0_0_1"/>
<keyword evidence="1" id="KW-0812">Transmembrane</keyword>
<keyword evidence="1" id="KW-1133">Transmembrane helix</keyword>
<organism evidence="2 3">
    <name type="scientific">Thanatephorus cucumeris (strain AG1-IA)</name>
    <name type="common">Rice sheath blight fungus</name>
    <name type="synonym">Rhizoctonia solani</name>
    <dbReference type="NCBI Taxonomy" id="983506"/>
    <lineage>
        <taxon>Eukaryota</taxon>
        <taxon>Fungi</taxon>
        <taxon>Dikarya</taxon>
        <taxon>Basidiomycota</taxon>
        <taxon>Agaricomycotina</taxon>
        <taxon>Agaricomycetes</taxon>
        <taxon>Cantharellales</taxon>
        <taxon>Ceratobasidiaceae</taxon>
        <taxon>Rhizoctonia</taxon>
        <taxon>Rhizoctonia solani AG-1</taxon>
    </lineage>
</organism>
<protein>
    <submittedName>
        <fullName evidence="2">Uncharacterized protein</fullName>
    </submittedName>
</protein>
<evidence type="ECO:0000313" key="2">
    <source>
        <dbReference type="EMBL" id="ELU43811.1"/>
    </source>
</evidence>
<evidence type="ECO:0000256" key="1">
    <source>
        <dbReference type="SAM" id="Phobius"/>
    </source>
</evidence>
<keyword evidence="1" id="KW-0472">Membrane</keyword>
<accession>L8X0J1</accession>